<dbReference type="Gene3D" id="3.30.530.20">
    <property type="match status" value="1"/>
</dbReference>
<organism evidence="1 2">
    <name type="scientific">Rhodococcus triatomae</name>
    <dbReference type="NCBI Taxonomy" id="300028"/>
    <lineage>
        <taxon>Bacteria</taxon>
        <taxon>Bacillati</taxon>
        <taxon>Actinomycetota</taxon>
        <taxon>Actinomycetes</taxon>
        <taxon>Mycobacteriales</taxon>
        <taxon>Nocardiaceae</taxon>
        <taxon>Rhodococcus</taxon>
    </lineage>
</organism>
<sequence length="143" mass="15408">MAKLIAKADVPLPPGETWDKASDLENFGTWFLVHEGWRSELPTQLAKGTELSSVVTVKGLRNRVKWTIKEYDAPRRLVLKGDGKGGVKLGLVIDVSEKGDGSEVAFTVELGGAPLFGPIGKGVAKALEGDIDKSLEKFVELYG</sequence>
<keyword evidence="2" id="KW-1185">Reference proteome</keyword>
<name>A0A1G8ANB7_9NOCA</name>
<dbReference type="InterPro" id="IPR019587">
    <property type="entry name" value="Polyketide_cyclase/dehydratase"/>
</dbReference>
<dbReference type="SUPFAM" id="SSF55961">
    <property type="entry name" value="Bet v1-like"/>
    <property type="match status" value="1"/>
</dbReference>
<dbReference type="Proteomes" id="UP000183263">
    <property type="component" value="Unassembled WGS sequence"/>
</dbReference>
<dbReference type="InterPro" id="IPR023393">
    <property type="entry name" value="START-like_dom_sf"/>
</dbReference>
<dbReference type="EMBL" id="FNDN01000001">
    <property type="protein sequence ID" value="SDH21770.1"/>
    <property type="molecule type" value="Genomic_DNA"/>
</dbReference>
<evidence type="ECO:0000313" key="1">
    <source>
        <dbReference type="EMBL" id="SDH21770.1"/>
    </source>
</evidence>
<gene>
    <name evidence="1" type="ORF">SAMN05444695_101467</name>
</gene>
<dbReference type="AlphaFoldDB" id="A0A1G8ANB7"/>
<accession>A0A1G8ANB7</accession>
<protein>
    <submittedName>
        <fullName evidence="1">Polyketide cyclase / dehydrase and lipid transport</fullName>
    </submittedName>
</protein>
<dbReference type="CDD" id="cd07812">
    <property type="entry name" value="SRPBCC"/>
    <property type="match status" value="1"/>
</dbReference>
<dbReference type="RefSeq" id="WP_072736023.1">
    <property type="nucleotide sequence ID" value="NZ_CP048813.1"/>
</dbReference>
<proteinExistence type="predicted"/>
<dbReference type="Pfam" id="PF10604">
    <property type="entry name" value="Polyketide_cyc2"/>
    <property type="match status" value="1"/>
</dbReference>
<reference evidence="1 2" key="1">
    <citation type="submission" date="2016-10" db="EMBL/GenBank/DDBJ databases">
        <authorList>
            <person name="de Groot N.N."/>
        </authorList>
    </citation>
    <scope>NUCLEOTIDE SEQUENCE [LARGE SCALE GENOMIC DNA]</scope>
    <source>
        <strain evidence="1 2">DSM 44892</strain>
    </source>
</reference>
<dbReference type="OrthoDB" id="3681637at2"/>
<evidence type="ECO:0000313" key="2">
    <source>
        <dbReference type="Proteomes" id="UP000183263"/>
    </source>
</evidence>